<dbReference type="InterPro" id="IPR039425">
    <property type="entry name" value="RNA_pol_sigma-70-like"/>
</dbReference>
<dbReference type="Proteomes" id="UP000252081">
    <property type="component" value="Unassembled WGS sequence"/>
</dbReference>
<dbReference type="EMBL" id="QNQU01000008">
    <property type="protein sequence ID" value="RBQ07664.1"/>
    <property type="molecule type" value="Genomic_DNA"/>
</dbReference>
<sequence>MKDVYLSKSDEDLMSLLVNHDSLALETLFNRYYPALCKFTSIYIKDYNKAEELIADLFMKLWDKKNELQIKSVKKYLFTAAKNLAFNEIQRVKLHILSINDREDTLDYPDTYLNPHEQLTSRESYSEIIGLINLLPERQREVLLMSRIDLLEKNIIADLLGISVRTVETLLYQAIKNFRLLTTDRSAI</sequence>
<dbReference type="InterPro" id="IPR013325">
    <property type="entry name" value="RNA_pol_sigma_r2"/>
</dbReference>
<dbReference type="RefSeq" id="WP_113948837.1">
    <property type="nucleotide sequence ID" value="NZ_QNQU01000008.1"/>
</dbReference>
<dbReference type="GO" id="GO:0016987">
    <property type="term" value="F:sigma factor activity"/>
    <property type="evidence" value="ECO:0007669"/>
    <property type="project" value="UniProtKB-KW"/>
</dbReference>
<dbReference type="PANTHER" id="PTHR43133">
    <property type="entry name" value="RNA POLYMERASE ECF-TYPE SIGMA FACTO"/>
    <property type="match status" value="1"/>
</dbReference>
<protein>
    <recommendedName>
        <fullName evidence="9">RNA polymerase sigma-70 factor</fullName>
    </recommendedName>
</protein>
<evidence type="ECO:0000259" key="5">
    <source>
        <dbReference type="Pfam" id="PF04542"/>
    </source>
</evidence>
<dbReference type="NCBIfam" id="TIGR02937">
    <property type="entry name" value="sigma70-ECF"/>
    <property type="match status" value="1"/>
</dbReference>
<evidence type="ECO:0000256" key="4">
    <source>
        <dbReference type="ARBA" id="ARBA00023163"/>
    </source>
</evidence>
<dbReference type="InterPro" id="IPR036388">
    <property type="entry name" value="WH-like_DNA-bd_sf"/>
</dbReference>
<dbReference type="OrthoDB" id="1524077at2"/>
<accession>A0A366L2X5</accession>
<gene>
    <name evidence="7" type="ORF">DRW42_10775</name>
</gene>
<keyword evidence="3" id="KW-0731">Sigma factor</keyword>
<comment type="caution">
    <text evidence="7">The sequence shown here is derived from an EMBL/GenBank/DDBJ whole genome shotgun (WGS) entry which is preliminary data.</text>
</comment>
<keyword evidence="4" id="KW-0804">Transcription</keyword>
<dbReference type="Pfam" id="PF08281">
    <property type="entry name" value="Sigma70_r4_2"/>
    <property type="match status" value="1"/>
</dbReference>
<dbReference type="GO" id="GO:0003677">
    <property type="term" value="F:DNA binding"/>
    <property type="evidence" value="ECO:0007669"/>
    <property type="project" value="InterPro"/>
</dbReference>
<dbReference type="Pfam" id="PF04542">
    <property type="entry name" value="Sigma70_r2"/>
    <property type="match status" value="1"/>
</dbReference>
<dbReference type="GO" id="GO:0006352">
    <property type="term" value="P:DNA-templated transcription initiation"/>
    <property type="evidence" value="ECO:0007669"/>
    <property type="project" value="InterPro"/>
</dbReference>
<evidence type="ECO:0000313" key="8">
    <source>
        <dbReference type="Proteomes" id="UP000252081"/>
    </source>
</evidence>
<keyword evidence="8" id="KW-1185">Reference proteome</keyword>
<evidence type="ECO:0000259" key="6">
    <source>
        <dbReference type="Pfam" id="PF08281"/>
    </source>
</evidence>
<dbReference type="SUPFAM" id="SSF88946">
    <property type="entry name" value="Sigma2 domain of RNA polymerase sigma factors"/>
    <property type="match status" value="1"/>
</dbReference>
<reference evidence="7 8" key="1">
    <citation type="submission" date="2018-07" db="EMBL/GenBank/DDBJ databases">
        <title>A draft genome of a endophytic bacteria, a new species of Pedobacter.</title>
        <authorList>
            <person name="Zhang Z.D."/>
            <person name="Chen Z.J."/>
        </authorList>
    </citation>
    <scope>NUCLEOTIDE SEQUENCE [LARGE SCALE GENOMIC DNA]</scope>
    <source>
        <strain evidence="7 8">RS10</strain>
    </source>
</reference>
<name>A0A366L2X5_9SPHI</name>
<dbReference type="InterPro" id="IPR007627">
    <property type="entry name" value="RNA_pol_sigma70_r2"/>
</dbReference>
<dbReference type="Gene3D" id="1.10.10.10">
    <property type="entry name" value="Winged helix-like DNA-binding domain superfamily/Winged helix DNA-binding domain"/>
    <property type="match status" value="1"/>
</dbReference>
<dbReference type="PANTHER" id="PTHR43133:SF46">
    <property type="entry name" value="RNA POLYMERASE SIGMA-70 FACTOR ECF SUBFAMILY"/>
    <property type="match status" value="1"/>
</dbReference>
<dbReference type="SUPFAM" id="SSF88659">
    <property type="entry name" value="Sigma3 and sigma4 domains of RNA polymerase sigma factors"/>
    <property type="match status" value="1"/>
</dbReference>
<evidence type="ECO:0000256" key="1">
    <source>
        <dbReference type="ARBA" id="ARBA00010641"/>
    </source>
</evidence>
<proteinExistence type="inferred from homology"/>
<comment type="similarity">
    <text evidence="1">Belongs to the sigma-70 factor family. ECF subfamily.</text>
</comment>
<dbReference type="InterPro" id="IPR013249">
    <property type="entry name" value="RNA_pol_sigma70_r4_t2"/>
</dbReference>
<evidence type="ECO:0000256" key="3">
    <source>
        <dbReference type="ARBA" id="ARBA00023082"/>
    </source>
</evidence>
<dbReference type="InterPro" id="IPR013324">
    <property type="entry name" value="RNA_pol_sigma_r3/r4-like"/>
</dbReference>
<evidence type="ECO:0000256" key="2">
    <source>
        <dbReference type="ARBA" id="ARBA00023015"/>
    </source>
</evidence>
<dbReference type="AlphaFoldDB" id="A0A366L2X5"/>
<dbReference type="InterPro" id="IPR014284">
    <property type="entry name" value="RNA_pol_sigma-70_dom"/>
</dbReference>
<evidence type="ECO:0008006" key="9">
    <source>
        <dbReference type="Google" id="ProtNLM"/>
    </source>
</evidence>
<dbReference type="Gene3D" id="1.10.1740.10">
    <property type="match status" value="1"/>
</dbReference>
<feature type="domain" description="RNA polymerase sigma factor 70 region 4 type 2" evidence="6">
    <location>
        <begin position="127"/>
        <end position="176"/>
    </location>
</feature>
<keyword evidence="2" id="KW-0805">Transcription regulation</keyword>
<evidence type="ECO:0000313" key="7">
    <source>
        <dbReference type="EMBL" id="RBQ07664.1"/>
    </source>
</evidence>
<feature type="domain" description="RNA polymerase sigma-70 region 2" evidence="5">
    <location>
        <begin position="28"/>
        <end position="91"/>
    </location>
</feature>
<organism evidence="7 8">
    <name type="scientific">Pedobacter miscanthi</name>
    <dbReference type="NCBI Taxonomy" id="2259170"/>
    <lineage>
        <taxon>Bacteria</taxon>
        <taxon>Pseudomonadati</taxon>
        <taxon>Bacteroidota</taxon>
        <taxon>Sphingobacteriia</taxon>
        <taxon>Sphingobacteriales</taxon>
        <taxon>Sphingobacteriaceae</taxon>
        <taxon>Pedobacter</taxon>
    </lineage>
</organism>